<sequence length="208" mass="21932">ATRSGRVKKTRFTAYDSSRRSGLIAIRLNDGDEVVEVVPTNGDDQLLLTSRSGQTLRFSEKDVRPMGRNAAGVIGMKFRDGDELASCAVARPGCTVLHLSVEGFGKRTLLAEYPIRGRAGLGVRGIRTTDDRGSVAGAVVVSDEDHVFIVSTGGVIMRVPVADISIQGRSATGVRVMSPDEGHQVAAITRAPAEATIEENGAAEVADA</sequence>
<proteinExistence type="predicted"/>
<dbReference type="InterPro" id="IPR050220">
    <property type="entry name" value="Type_II_DNA_Topoisomerases"/>
</dbReference>
<feature type="non-terminal residue" evidence="1">
    <location>
        <position position="1"/>
    </location>
</feature>
<dbReference type="InterPro" id="IPR006691">
    <property type="entry name" value="GyrA/parC_rep"/>
</dbReference>
<dbReference type="GO" id="GO:0005524">
    <property type="term" value="F:ATP binding"/>
    <property type="evidence" value="ECO:0007669"/>
    <property type="project" value="InterPro"/>
</dbReference>
<evidence type="ECO:0000313" key="1">
    <source>
        <dbReference type="EMBL" id="SVC55243.1"/>
    </source>
</evidence>
<dbReference type="AlphaFoldDB" id="A0A382N239"/>
<dbReference type="Gene3D" id="2.120.10.90">
    <property type="entry name" value="DNA gyrase/topoisomerase IV, subunit A, C-terminal"/>
    <property type="match status" value="1"/>
</dbReference>
<dbReference type="PANTHER" id="PTHR43493">
    <property type="entry name" value="DNA GYRASE/TOPOISOMERASE SUBUNIT A"/>
    <property type="match status" value="1"/>
</dbReference>
<dbReference type="SUPFAM" id="SSF101904">
    <property type="entry name" value="GyrA/ParC C-terminal domain-like"/>
    <property type="match status" value="1"/>
</dbReference>
<reference evidence="1" key="1">
    <citation type="submission" date="2018-05" db="EMBL/GenBank/DDBJ databases">
        <authorList>
            <person name="Lanie J.A."/>
            <person name="Ng W.-L."/>
            <person name="Kazmierczak K.M."/>
            <person name="Andrzejewski T.M."/>
            <person name="Davidsen T.M."/>
            <person name="Wayne K.J."/>
            <person name="Tettelin H."/>
            <person name="Glass J.I."/>
            <person name="Rusch D."/>
            <person name="Podicherti R."/>
            <person name="Tsui H.-C.T."/>
            <person name="Winkler M.E."/>
        </authorList>
    </citation>
    <scope>NUCLEOTIDE SEQUENCE</scope>
</reference>
<gene>
    <name evidence="1" type="ORF">METZ01_LOCUS308097</name>
</gene>
<dbReference type="GO" id="GO:0005737">
    <property type="term" value="C:cytoplasm"/>
    <property type="evidence" value="ECO:0007669"/>
    <property type="project" value="TreeGrafter"/>
</dbReference>
<evidence type="ECO:0008006" key="2">
    <source>
        <dbReference type="Google" id="ProtNLM"/>
    </source>
</evidence>
<dbReference type="InterPro" id="IPR035516">
    <property type="entry name" value="Gyrase/topoIV_suA_C"/>
</dbReference>
<dbReference type="GO" id="GO:0003918">
    <property type="term" value="F:DNA topoisomerase type II (double strand cut, ATP-hydrolyzing) activity"/>
    <property type="evidence" value="ECO:0007669"/>
    <property type="project" value="TreeGrafter"/>
</dbReference>
<dbReference type="GO" id="GO:0006265">
    <property type="term" value="P:DNA topological change"/>
    <property type="evidence" value="ECO:0007669"/>
    <property type="project" value="InterPro"/>
</dbReference>
<accession>A0A382N239</accession>
<protein>
    <recommendedName>
        <fullName evidence="2">DNA gyrase subunit A</fullName>
    </recommendedName>
</protein>
<name>A0A382N239_9ZZZZ</name>
<dbReference type="PANTHER" id="PTHR43493:SF5">
    <property type="entry name" value="DNA GYRASE SUBUNIT A, CHLOROPLASTIC_MITOCHONDRIAL"/>
    <property type="match status" value="1"/>
</dbReference>
<dbReference type="GO" id="GO:0003677">
    <property type="term" value="F:DNA binding"/>
    <property type="evidence" value="ECO:0007669"/>
    <property type="project" value="InterPro"/>
</dbReference>
<dbReference type="EMBL" id="UINC01097493">
    <property type="protein sequence ID" value="SVC55243.1"/>
    <property type="molecule type" value="Genomic_DNA"/>
</dbReference>
<dbReference type="Pfam" id="PF03989">
    <property type="entry name" value="DNA_gyraseA_C"/>
    <property type="match status" value="4"/>
</dbReference>
<organism evidence="1">
    <name type="scientific">marine metagenome</name>
    <dbReference type="NCBI Taxonomy" id="408172"/>
    <lineage>
        <taxon>unclassified sequences</taxon>
        <taxon>metagenomes</taxon>
        <taxon>ecological metagenomes</taxon>
    </lineage>
</organism>
<dbReference type="GO" id="GO:0009330">
    <property type="term" value="C:DNA topoisomerase type II (double strand cut, ATP-hydrolyzing) complex"/>
    <property type="evidence" value="ECO:0007669"/>
    <property type="project" value="TreeGrafter"/>
</dbReference>